<feature type="non-terminal residue" evidence="6">
    <location>
        <position position="209"/>
    </location>
</feature>
<dbReference type="GO" id="GO:0005886">
    <property type="term" value="C:plasma membrane"/>
    <property type="evidence" value="ECO:0007669"/>
    <property type="project" value="UniProtKB-SubCell"/>
</dbReference>
<dbReference type="Proteomes" id="UP000789572">
    <property type="component" value="Unassembled WGS sequence"/>
</dbReference>
<evidence type="ECO:0000256" key="4">
    <source>
        <dbReference type="ARBA" id="ARBA00022989"/>
    </source>
</evidence>
<dbReference type="GO" id="GO:1902600">
    <property type="term" value="P:proton transmembrane transport"/>
    <property type="evidence" value="ECO:0007669"/>
    <property type="project" value="TreeGrafter"/>
</dbReference>
<dbReference type="PROSITE" id="PS00154">
    <property type="entry name" value="ATPASE_E1_E2"/>
    <property type="match status" value="1"/>
</dbReference>
<dbReference type="GO" id="GO:0006883">
    <property type="term" value="P:intracellular sodium ion homeostasis"/>
    <property type="evidence" value="ECO:0007669"/>
    <property type="project" value="TreeGrafter"/>
</dbReference>
<keyword evidence="5" id="KW-0472">Membrane</keyword>
<evidence type="ECO:0000256" key="2">
    <source>
        <dbReference type="ARBA" id="ARBA00022475"/>
    </source>
</evidence>
<feature type="non-terminal residue" evidence="6">
    <location>
        <position position="1"/>
    </location>
</feature>
<dbReference type="GO" id="GO:0005391">
    <property type="term" value="F:P-type sodium:potassium-exchanging transporter activity"/>
    <property type="evidence" value="ECO:0007669"/>
    <property type="project" value="TreeGrafter"/>
</dbReference>
<comment type="subcellular location">
    <subcellularLocation>
        <location evidence="1">Cell membrane</location>
        <topology evidence="1">Multi-pass membrane protein</topology>
    </subcellularLocation>
</comment>
<dbReference type="PANTHER" id="PTHR43294">
    <property type="entry name" value="SODIUM/POTASSIUM-TRANSPORTING ATPASE SUBUNIT ALPHA"/>
    <property type="match status" value="1"/>
</dbReference>
<dbReference type="Gene3D" id="3.40.1110.10">
    <property type="entry name" value="Calcium-transporting ATPase, cytoplasmic domain N"/>
    <property type="match status" value="1"/>
</dbReference>
<dbReference type="AlphaFoldDB" id="A0A9N9HBN4"/>
<dbReference type="SUPFAM" id="SSF81660">
    <property type="entry name" value="Metal cation-transporting ATPase, ATP-binding domain N"/>
    <property type="match status" value="1"/>
</dbReference>
<sequence length="209" mass="23525">DKTGTLTQNRMAITNVHIDQVSYNQGECRQAQLEKSPGFTQLVSVGRLCNAASFDPSTMSLSISDRLVLGDGTDAAVLRFVTEYAVDETEIENFTKIAEIPFNSKNKWMLRIMRPKNIDNVYKTLCPILMIKGAPDVLFRNCTRIIDADGNEKPFGLLERQTLAKVQEEWSSSGRRVIALCYRIIKNESEIPKDTASLEEVEKLAYNLT</sequence>
<dbReference type="Pfam" id="PF13246">
    <property type="entry name" value="Cation_ATPase"/>
    <property type="match status" value="1"/>
</dbReference>
<keyword evidence="3" id="KW-0812">Transmembrane</keyword>
<keyword evidence="7" id="KW-1185">Reference proteome</keyword>
<name>A0A9N9HBN4_9GLOM</name>
<dbReference type="InterPro" id="IPR050510">
    <property type="entry name" value="Cation_transp_ATPase_P-type"/>
</dbReference>
<evidence type="ECO:0000256" key="1">
    <source>
        <dbReference type="ARBA" id="ARBA00004651"/>
    </source>
</evidence>
<evidence type="ECO:0000313" key="6">
    <source>
        <dbReference type="EMBL" id="CAG8674837.1"/>
    </source>
</evidence>
<comment type="caution">
    <text evidence="6">The sequence shown here is derived from an EMBL/GenBank/DDBJ whole genome shotgun (WGS) entry which is preliminary data.</text>
</comment>
<dbReference type="EMBL" id="CAJVPJ010007314">
    <property type="protein sequence ID" value="CAG8674837.1"/>
    <property type="molecule type" value="Genomic_DNA"/>
</dbReference>
<keyword evidence="2" id="KW-1003">Cell membrane</keyword>
<dbReference type="PANTHER" id="PTHR43294:SF21">
    <property type="entry name" value="CATION TRANSPORTING ATPASE"/>
    <property type="match status" value="1"/>
</dbReference>
<reference evidence="6" key="1">
    <citation type="submission" date="2021-06" db="EMBL/GenBank/DDBJ databases">
        <authorList>
            <person name="Kallberg Y."/>
            <person name="Tangrot J."/>
            <person name="Rosling A."/>
        </authorList>
    </citation>
    <scope>NUCLEOTIDE SEQUENCE</scope>
    <source>
        <strain evidence="6">IA702</strain>
    </source>
</reference>
<dbReference type="InterPro" id="IPR023299">
    <property type="entry name" value="ATPase_P-typ_cyto_dom_N"/>
</dbReference>
<organism evidence="6 7">
    <name type="scientific">Paraglomus occultum</name>
    <dbReference type="NCBI Taxonomy" id="144539"/>
    <lineage>
        <taxon>Eukaryota</taxon>
        <taxon>Fungi</taxon>
        <taxon>Fungi incertae sedis</taxon>
        <taxon>Mucoromycota</taxon>
        <taxon>Glomeromycotina</taxon>
        <taxon>Glomeromycetes</taxon>
        <taxon>Paraglomerales</taxon>
        <taxon>Paraglomeraceae</taxon>
        <taxon>Paraglomus</taxon>
    </lineage>
</organism>
<dbReference type="OrthoDB" id="158672at2759"/>
<dbReference type="GO" id="GO:1990573">
    <property type="term" value="P:potassium ion import across plasma membrane"/>
    <property type="evidence" value="ECO:0007669"/>
    <property type="project" value="TreeGrafter"/>
</dbReference>
<dbReference type="GO" id="GO:0030007">
    <property type="term" value="P:intracellular potassium ion homeostasis"/>
    <property type="evidence" value="ECO:0007669"/>
    <property type="project" value="TreeGrafter"/>
</dbReference>
<evidence type="ECO:0000313" key="7">
    <source>
        <dbReference type="Proteomes" id="UP000789572"/>
    </source>
</evidence>
<gene>
    <name evidence="6" type="ORF">POCULU_LOCUS11175</name>
</gene>
<dbReference type="GO" id="GO:0036376">
    <property type="term" value="P:sodium ion export across plasma membrane"/>
    <property type="evidence" value="ECO:0007669"/>
    <property type="project" value="TreeGrafter"/>
</dbReference>
<evidence type="ECO:0000256" key="3">
    <source>
        <dbReference type="ARBA" id="ARBA00022692"/>
    </source>
</evidence>
<accession>A0A9N9HBN4</accession>
<keyword evidence="4" id="KW-1133">Transmembrane helix</keyword>
<dbReference type="InterPro" id="IPR018303">
    <property type="entry name" value="ATPase_P-typ_P_site"/>
</dbReference>
<evidence type="ECO:0000256" key="5">
    <source>
        <dbReference type="ARBA" id="ARBA00023136"/>
    </source>
</evidence>
<protein>
    <submittedName>
        <fullName evidence="6">9925_t:CDS:1</fullName>
    </submittedName>
</protein>
<dbReference type="GO" id="GO:0000166">
    <property type="term" value="F:nucleotide binding"/>
    <property type="evidence" value="ECO:0007669"/>
    <property type="project" value="InterPro"/>
</dbReference>
<proteinExistence type="predicted"/>